<comment type="caution">
    <text evidence="8">The sequence shown here is derived from an EMBL/GenBank/DDBJ whole genome shotgun (WGS) entry which is preliminary data.</text>
</comment>
<dbReference type="GO" id="GO:0070403">
    <property type="term" value="F:NAD+ binding"/>
    <property type="evidence" value="ECO:0007669"/>
    <property type="project" value="InterPro"/>
</dbReference>
<name>E5Y1N5_BILW3</name>
<reference evidence="8 9" key="1">
    <citation type="submission" date="2010-10" db="EMBL/GenBank/DDBJ databases">
        <authorList>
            <consortium name="The Broad Institute Genome Sequencing Platform"/>
            <person name="Ward D."/>
            <person name="Earl A."/>
            <person name="Feldgarden M."/>
            <person name="Young S.K."/>
            <person name="Gargeya S."/>
            <person name="Zeng Q."/>
            <person name="Alvarado L."/>
            <person name="Berlin A."/>
            <person name="Bochicchio J."/>
            <person name="Chapman S.B."/>
            <person name="Chen Z."/>
            <person name="Freedman E."/>
            <person name="Gellesch M."/>
            <person name="Goldberg J."/>
            <person name="Griggs A."/>
            <person name="Gujja S."/>
            <person name="Heilman E."/>
            <person name="Heiman D."/>
            <person name="Howarth C."/>
            <person name="Mehta T."/>
            <person name="Neiman D."/>
            <person name="Pearson M."/>
            <person name="Roberts A."/>
            <person name="Saif S."/>
            <person name="Shea T."/>
            <person name="Shenoy N."/>
            <person name="Sisk P."/>
            <person name="Stolte C."/>
            <person name="Sykes S."/>
            <person name="White J."/>
            <person name="Yandava C."/>
            <person name="Allen-Vercoe E."/>
            <person name="Sibley C."/>
            <person name="Ambrose C.E."/>
            <person name="Strauss J."/>
            <person name="Daigneault M."/>
            <person name="Haas B."/>
            <person name="Nusbaum C."/>
            <person name="Birren B."/>
        </authorList>
    </citation>
    <scope>NUCLEOTIDE SEQUENCE [LARGE SCALE GENOMIC DNA]</scope>
    <source>
        <strain evidence="8 9">3_1_6</strain>
    </source>
</reference>
<keyword evidence="2" id="KW-0560">Oxidoreductase</keyword>
<keyword evidence="4" id="KW-0520">NAD</keyword>
<feature type="binding site" evidence="4">
    <location>
        <position position="48"/>
    </location>
    <ligand>
        <name>NAD(+)</name>
        <dbReference type="ChEBI" id="CHEBI:57540"/>
    </ligand>
</feature>
<dbReference type="PANTHER" id="PTHR48075">
    <property type="entry name" value="3-HYDROXYACYL-COA DEHYDROGENASE FAMILY PROTEIN"/>
    <property type="match status" value="1"/>
</dbReference>
<keyword evidence="9" id="KW-1185">Reference proteome</keyword>
<dbReference type="AlphaFoldDB" id="E5Y1N5"/>
<dbReference type="HOGENOM" id="CLU_009834_2_0_7"/>
<dbReference type="Gene3D" id="3.40.50.720">
    <property type="entry name" value="NAD(P)-binding Rossmann-like Domain"/>
    <property type="match status" value="1"/>
</dbReference>
<evidence type="ECO:0000256" key="3">
    <source>
        <dbReference type="PIRSR" id="PIRSR000105-1"/>
    </source>
</evidence>
<evidence type="ECO:0000313" key="9">
    <source>
        <dbReference type="Proteomes" id="UP000006034"/>
    </source>
</evidence>
<feature type="transmembrane region" description="Helical" evidence="5">
    <location>
        <begin position="21"/>
        <end position="47"/>
    </location>
</feature>
<evidence type="ECO:0000259" key="6">
    <source>
        <dbReference type="Pfam" id="PF00725"/>
    </source>
</evidence>
<dbReference type="InterPro" id="IPR006108">
    <property type="entry name" value="3HC_DH_C"/>
</dbReference>
<dbReference type="SUPFAM" id="SSF48179">
    <property type="entry name" value="6-phosphogluconate dehydrogenase C-terminal domain-like"/>
    <property type="match status" value="1"/>
</dbReference>
<feature type="binding site" evidence="4">
    <location>
        <position position="289"/>
    </location>
    <ligand>
        <name>NAD(+)</name>
        <dbReference type="ChEBI" id="CHEBI:57540"/>
    </ligand>
</feature>
<keyword evidence="5" id="KW-0812">Transmembrane</keyword>
<gene>
    <name evidence="8" type="ORF">HMPREF0179_00106</name>
</gene>
<dbReference type="InterPro" id="IPR006180">
    <property type="entry name" value="3-OHacyl-CoA_DH_CS"/>
</dbReference>
<keyword evidence="5" id="KW-0472">Membrane</keyword>
<reference evidence="8 9" key="2">
    <citation type="submission" date="2013-04" db="EMBL/GenBank/DDBJ databases">
        <title>The Genome Sequence of Bilophila wadsworthia 3_1_6.</title>
        <authorList>
            <consortium name="The Broad Institute Genomics Platform"/>
            <person name="Earl A."/>
            <person name="Ward D."/>
            <person name="Feldgarden M."/>
            <person name="Gevers D."/>
            <person name="Sibley C."/>
            <person name="Strauss J."/>
            <person name="Allen-Vercoe E."/>
            <person name="Walker B."/>
            <person name="Young S."/>
            <person name="Zeng Q."/>
            <person name="Gargeya S."/>
            <person name="Fitzgerald M."/>
            <person name="Haas B."/>
            <person name="Abouelleil A."/>
            <person name="Allen A.W."/>
            <person name="Alvarado L."/>
            <person name="Arachchi H.M."/>
            <person name="Berlin A.M."/>
            <person name="Chapman S.B."/>
            <person name="Gainer-Dewar J."/>
            <person name="Goldberg J."/>
            <person name="Griggs A."/>
            <person name="Gujja S."/>
            <person name="Hansen M."/>
            <person name="Howarth C."/>
            <person name="Imamovic A."/>
            <person name="Ireland A."/>
            <person name="Larimer J."/>
            <person name="McCowan C."/>
            <person name="Murphy C."/>
            <person name="Pearson M."/>
            <person name="Poon T.W."/>
            <person name="Priest M."/>
            <person name="Roberts A."/>
            <person name="Saif S."/>
            <person name="Shea T."/>
            <person name="Sisk P."/>
            <person name="Sykes S."/>
            <person name="Wortman J."/>
            <person name="Nusbaum C."/>
            <person name="Birren B."/>
        </authorList>
    </citation>
    <scope>NUCLEOTIDE SEQUENCE [LARGE SCALE GENOMIC DNA]</scope>
    <source>
        <strain evidence="8 9">3_1_6</strain>
    </source>
</reference>
<dbReference type="GO" id="GO:0008691">
    <property type="term" value="F:3-hydroxybutyryl-CoA dehydrogenase activity"/>
    <property type="evidence" value="ECO:0007669"/>
    <property type="project" value="TreeGrafter"/>
</dbReference>
<proteinExistence type="inferred from homology"/>
<feature type="domain" description="3-hydroxyacyl-CoA dehydrogenase C-terminal" evidence="6">
    <location>
        <begin position="201"/>
        <end position="297"/>
    </location>
</feature>
<dbReference type="InterPro" id="IPR036291">
    <property type="entry name" value="NAD(P)-bd_dom_sf"/>
</dbReference>
<dbReference type="Proteomes" id="UP000006034">
    <property type="component" value="Unassembled WGS sequence"/>
</dbReference>
<dbReference type="PANTHER" id="PTHR48075:SF5">
    <property type="entry name" value="3-HYDROXYBUTYRYL-COA DEHYDROGENASE"/>
    <property type="match status" value="1"/>
</dbReference>
<evidence type="ECO:0000313" key="8">
    <source>
        <dbReference type="EMBL" id="EFV46066.1"/>
    </source>
</evidence>
<evidence type="ECO:0000256" key="4">
    <source>
        <dbReference type="PIRSR" id="PIRSR000105-2"/>
    </source>
</evidence>
<dbReference type="STRING" id="563192.HMPREF0179_00106"/>
<feature type="binding site" evidence="4">
    <location>
        <begin position="25"/>
        <end position="30"/>
    </location>
    <ligand>
        <name>NAD(+)</name>
        <dbReference type="ChEBI" id="CHEBI:57540"/>
    </ligand>
</feature>
<feature type="binding site" evidence="4">
    <location>
        <position position="134"/>
    </location>
    <ligand>
        <name>NAD(+)</name>
        <dbReference type="ChEBI" id="CHEBI:57540"/>
    </ligand>
</feature>
<keyword evidence="5" id="KW-1133">Transmembrane helix</keyword>
<dbReference type="Pfam" id="PF00725">
    <property type="entry name" value="3HCDH"/>
    <property type="match status" value="1"/>
</dbReference>
<organism evidence="8 9">
    <name type="scientific">Bilophila wadsworthia (strain 3_1_6)</name>
    <dbReference type="NCBI Taxonomy" id="563192"/>
    <lineage>
        <taxon>Bacteria</taxon>
        <taxon>Pseudomonadati</taxon>
        <taxon>Thermodesulfobacteriota</taxon>
        <taxon>Desulfovibrionia</taxon>
        <taxon>Desulfovibrionales</taxon>
        <taxon>Desulfovibrionaceae</taxon>
        <taxon>Bilophila</taxon>
    </lineage>
</organism>
<evidence type="ECO:0000256" key="2">
    <source>
        <dbReference type="ARBA" id="ARBA00023002"/>
    </source>
</evidence>
<dbReference type="NCBIfam" id="NF004474">
    <property type="entry name" value="PRK05808.1"/>
    <property type="match status" value="1"/>
</dbReference>
<dbReference type="eggNOG" id="COG1250">
    <property type="taxonomic scope" value="Bacteria"/>
</dbReference>
<feature type="binding site" evidence="4">
    <location>
        <position position="107"/>
    </location>
    <ligand>
        <name>NAD(+)</name>
        <dbReference type="ChEBI" id="CHEBI:57540"/>
    </ligand>
</feature>
<feature type="binding site" evidence="4">
    <location>
        <position position="112"/>
    </location>
    <ligand>
        <name>NAD(+)</name>
        <dbReference type="ChEBI" id="CHEBI:57540"/>
    </ligand>
</feature>
<dbReference type="FunFam" id="3.40.50.720:FF:000009">
    <property type="entry name" value="Fatty oxidation complex, alpha subunit"/>
    <property type="match status" value="1"/>
</dbReference>
<dbReference type="PIRSF" id="PIRSF000105">
    <property type="entry name" value="HCDH"/>
    <property type="match status" value="1"/>
</dbReference>
<dbReference type="InterPro" id="IPR008927">
    <property type="entry name" value="6-PGluconate_DH-like_C_sf"/>
</dbReference>
<accession>E5Y1N5</accession>
<feature type="binding site" evidence="4">
    <location>
        <position position="158"/>
    </location>
    <ligand>
        <name>NAD(+)</name>
        <dbReference type="ChEBI" id="CHEBI:57540"/>
    </ligand>
</feature>
<feature type="domain" description="3-hydroxyacyl-CoA dehydrogenase NAD binding" evidence="7">
    <location>
        <begin position="22"/>
        <end position="198"/>
    </location>
</feature>
<dbReference type="GO" id="GO:0006635">
    <property type="term" value="P:fatty acid beta-oxidation"/>
    <property type="evidence" value="ECO:0007669"/>
    <property type="project" value="TreeGrafter"/>
</dbReference>
<sequence>METGQVNERFHAEKEMVMETLFVIGAGTMGGGIAQVAALNGFTVYLYDIKQEFVDKGLKGIVGAWDKLVARGKMAAEDRDAALPRIIGTLDMRDAAKADVVIEAAVEDLDVKRSIFSKLSGIVSPGCILATNTSSLSVTAVASAVGRPDKVVGLHFFNPVPRMALIEIIRGAATSDETYEAAKALSERLGKTAVTVNEYPGFVVNRILIPMINEAVFMLQEGVASAEGIDTAMKLGANHPMGPLALADLIGLDVCLAIMELLRDEMGEGKYRPAPLLRKMVRAGKLGRKSGEGFFRY</sequence>
<comment type="similarity">
    <text evidence="1">Belongs to the 3-hydroxyacyl-CoA dehydrogenase family.</text>
</comment>
<dbReference type="InterPro" id="IPR006176">
    <property type="entry name" value="3-OHacyl-CoA_DH_NAD-bd"/>
</dbReference>
<dbReference type="Gene3D" id="1.10.1040.10">
    <property type="entry name" value="N-(1-d-carboxylethyl)-l-norvaline Dehydrogenase, domain 2"/>
    <property type="match status" value="1"/>
</dbReference>
<protein>
    <submittedName>
        <fullName evidence="8">3-hydroxybutyryl-CoA dehydrogenase</fullName>
    </submittedName>
</protein>
<feature type="site" description="Important for catalytic activity" evidence="3">
    <location>
        <position position="155"/>
    </location>
</feature>
<evidence type="ECO:0000256" key="5">
    <source>
        <dbReference type="SAM" id="Phobius"/>
    </source>
</evidence>
<dbReference type="InterPro" id="IPR013328">
    <property type="entry name" value="6PGD_dom2"/>
</dbReference>
<evidence type="ECO:0000256" key="1">
    <source>
        <dbReference type="ARBA" id="ARBA00009463"/>
    </source>
</evidence>
<dbReference type="InterPro" id="IPR022694">
    <property type="entry name" value="3-OHacyl-CoA_DH"/>
</dbReference>
<dbReference type="EMBL" id="ADCP02000002">
    <property type="protein sequence ID" value="EFV46066.1"/>
    <property type="molecule type" value="Genomic_DNA"/>
</dbReference>
<evidence type="ECO:0000259" key="7">
    <source>
        <dbReference type="Pfam" id="PF02737"/>
    </source>
</evidence>
<dbReference type="Pfam" id="PF02737">
    <property type="entry name" value="3HCDH_N"/>
    <property type="match status" value="1"/>
</dbReference>
<dbReference type="SUPFAM" id="SSF51735">
    <property type="entry name" value="NAD(P)-binding Rossmann-fold domains"/>
    <property type="match status" value="1"/>
</dbReference>
<dbReference type="PROSITE" id="PS00067">
    <property type="entry name" value="3HCDH"/>
    <property type="match status" value="1"/>
</dbReference>